<dbReference type="AlphaFoldDB" id="A0A098M7N3"/>
<organism evidence="3 4">
    <name type="scientific">Paenibacillus wynnii</name>
    <dbReference type="NCBI Taxonomy" id="268407"/>
    <lineage>
        <taxon>Bacteria</taxon>
        <taxon>Bacillati</taxon>
        <taxon>Bacillota</taxon>
        <taxon>Bacilli</taxon>
        <taxon>Bacillales</taxon>
        <taxon>Paenibacillaceae</taxon>
        <taxon>Paenibacillus</taxon>
    </lineage>
</organism>
<dbReference type="EMBL" id="JQCR01000003">
    <property type="protein sequence ID" value="KGE18046.1"/>
    <property type="molecule type" value="Genomic_DNA"/>
</dbReference>
<dbReference type="PROSITE" id="PS51257">
    <property type="entry name" value="PROKAR_LIPOPROTEIN"/>
    <property type="match status" value="1"/>
</dbReference>
<keyword evidence="4" id="KW-1185">Reference proteome</keyword>
<dbReference type="OrthoDB" id="2111555at2"/>
<keyword evidence="2" id="KW-0732">Signal</keyword>
<dbReference type="Proteomes" id="UP000029734">
    <property type="component" value="Unassembled WGS sequence"/>
</dbReference>
<accession>A0A098M7N3</accession>
<evidence type="ECO:0000313" key="4">
    <source>
        <dbReference type="Proteomes" id="UP000029734"/>
    </source>
</evidence>
<evidence type="ECO:0000256" key="2">
    <source>
        <dbReference type="SAM" id="SignalP"/>
    </source>
</evidence>
<dbReference type="RefSeq" id="WP_036657769.1">
    <property type="nucleotide sequence ID" value="NZ_JQCR01000003.1"/>
</dbReference>
<reference evidence="3 4" key="1">
    <citation type="submission" date="2014-08" db="EMBL/GenBank/DDBJ databases">
        <authorList>
            <person name="den Bakker H.C."/>
        </authorList>
    </citation>
    <scope>NUCLEOTIDE SEQUENCE [LARGE SCALE GENOMIC DNA]</scope>
    <source>
        <strain evidence="3 4">DSM 18334</strain>
    </source>
</reference>
<feature type="compositionally biased region" description="Low complexity" evidence="1">
    <location>
        <begin position="38"/>
        <end position="61"/>
    </location>
</feature>
<evidence type="ECO:0000313" key="3">
    <source>
        <dbReference type="EMBL" id="KGE18046.1"/>
    </source>
</evidence>
<sequence length="204" mass="21439">MKKLASLATVLLLVLIVGCGNNNNGAAGNQNGANDAAGNTAGNTAGDTTGTTTGNTNGNADQPTDAVTSASIVDSEANFKKAISKEGTWIIATLRDMTFTEDLILEGEFTNKDKPARKIALYTQDADKNITNSFTLTAPKITIRSTNARIQGGTFIGDVYVEANGFQVVNAKIQGNVYFAKDEYQATYDPSDQGSVTGVTEVQK</sequence>
<name>A0A098M7N3_9BACL</name>
<proteinExistence type="predicted"/>
<comment type="caution">
    <text evidence="3">The sequence shown here is derived from an EMBL/GenBank/DDBJ whole genome shotgun (WGS) entry which is preliminary data.</text>
</comment>
<protein>
    <recommendedName>
        <fullName evidence="5">Lipoprotein</fullName>
    </recommendedName>
</protein>
<dbReference type="eggNOG" id="ENOG503165M">
    <property type="taxonomic scope" value="Bacteria"/>
</dbReference>
<dbReference type="STRING" id="268407.PWYN_26245"/>
<evidence type="ECO:0008006" key="5">
    <source>
        <dbReference type="Google" id="ProtNLM"/>
    </source>
</evidence>
<evidence type="ECO:0000256" key="1">
    <source>
        <dbReference type="SAM" id="MobiDB-lite"/>
    </source>
</evidence>
<feature type="signal peptide" evidence="2">
    <location>
        <begin position="1"/>
        <end position="26"/>
    </location>
</feature>
<feature type="region of interest" description="Disordered" evidence="1">
    <location>
        <begin position="38"/>
        <end position="65"/>
    </location>
</feature>
<feature type="chain" id="PRO_5001945343" description="Lipoprotein" evidence="2">
    <location>
        <begin position="27"/>
        <end position="204"/>
    </location>
</feature>
<gene>
    <name evidence="3" type="ORF">PWYN_26245</name>
</gene>
<reference evidence="3 4" key="2">
    <citation type="submission" date="2014-10" db="EMBL/GenBank/DDBJ databases">
        <title>Comparative genomics of the Paenibacillus odorifer group.</title>
        <authorList>
            <person name="Tsai Y.-C."/>
            <person name="Martin N."/>
            <person name="Korlach J."/>
            <person name="Wiedmann M."/>
        </authorList>
    </citation>
    <scope>NUCLEOTIDE SEQUENCE [LARGE SCALE GENOMIC DNA]</scope>
    <source>
        <strain evidence="3 4">DSM 18334</strain>
    </source>
</reference>